<proteinExistence type="predicted"/>
<name>A0A4C1ZX55_EUMVA</name>
<accession>A0A4C1ZX55</accession>
<gene>
    <name evidence="1" type="ORF">EVAR_98036_1</name>
</gene>
<evidence type="ECO:0000313" key="2">
    <source>
        <dbReference type="Proteomes" id="UP000299102"/>
    </source>
</evidence>
<keyword evidence="2" id="KW-1185">Reference proteome</keyword>
<evidence type="ECO:0000313" key="1">
    <source>
        <dbReference type="EMBL" id="GBP91619.1"/>
    </source>
</evidence>
<dbReference type="EMBL" id="BGZK01002188">
    <property type="protein sequence ID" value="GBP91619.1"/>
    <property type="molecule type" value="Genomic_DNA"/>
</dbReference>
<dbReference type="Proteomes" id="UP000299102">
    <property type="component" value="Unassembled WGS sequence"/>
</dbReference>
<dbReference type="AlphaFoldDB" id="A0A4C1ZX55"/>
<reference evidence="1 2" key="1">
    <citation type="journal article" date="2019" name="Commun. Biol.">
        <title>The bagworm genome reveals a unique fibroin gene that provides high tensile strength.</title>
        <authorList>
            <person name="Kono N."/>
            <person name="Nakamura H."/>
            <person name="Ohtoshi R."/>
            <person name="Tomita M."/>
            <person name="Numata K."/>
            <person name="Arakawa K."/>
        </authorList>
    </citation>
    <scope>NUCLEOTIDE SEQUENCE [LARGE SCALE GENOMIC DNA]</scope>
</reference>
<sequence length="177" mass="19772">MARDRLPTEIAAGARLSIRSLRNLDDGVGDATDILFYLEQESRCRHKDDRKQMLFVQPFSAKAQRKTVNRTHVISAQHQRMPRVSVAIKFTGPASRHVAMRSISRHVRRRPIPSEARVNLSPAARSRRGVLEFSNDTNNFTYMVRAGGSIAVVTKRKLRSNAVDGAGGTNVKGRAHD</sequence>
<organism evidence="1 2">
    <name type="scientific">Eumeta variegata</name>
    <name type="common">Bagworm moth</name>
    <name type="synonym">Eumeta japonica</name>
    <dbReference type="NCBI Taxonomy" id="151549"/>
    <lineage>
        <taxon>Eukaryota</taxon>
        <taxon>Metazoa</taxon>
        <taxon>Ecdysozoa</taxon>
        <taxon>Arthropoda</taxon>
        <taxon>Hexapoda</taxon>
        <taxon>Insecta</taxon>
        <taxon>Pterygota</taxon>
        <taxon>Neoptera</taxon>
        <taxon>Endopterygota</taxon>
        <taxon>Lepidoptera</taxon>
        <taxon>Glossata</taxon>
        <taxon>Ditrysia</taxon>
        <taxon>Tineoidea</taxon>
        <taxon>Psychidae</taxon>
        <taxon>Oiketicinae</taxon>
        <taxon>Eumeta</taxon>
    </lineage>
</organism>
<comment type="caution">
    <text evidence="1">The sequence shown here is derived from an EMBL/GenBank/DDBJ whole genome shotgun (WGS) entry which is preliminary data.</text>
</comment>
<protein>
    <submittedName>
        <fullName evidence="1">Uncharacterized protein</fullName>
    </submittedName>
</protein>